<dbReference type="EMBL" id="CP053892">
    <property type="protein sequence ID" value="QKG27218.1"/>
    <property type="molecule type" value="Genomic_DNA"/>
</dbReference>
<evidence type="ECO:0000313" key="3">
    <source>
        <dbReference type="EMBL" id="QKG27218.1"/>
    </source>
</evidence>
<dbReference type="Gene3D" id="3.50.50.60">
    <property type="entry name" value="FAD/NAD(P)-binding domain"/>
    <property type="match status" value="1"/>
</dbReference>
<dbReference type="SUPFAM" id="SSF51905">
    <property type="entry name" value="FAD/NAD(P)-binding domain"/>
    <property type="match status" value="1"/>
</dbReference>
<dbReference type="GO" id="GO:0004497">
    <property type="term" value="F:monooxygenase activity"/>
    <property type="evidence" value="ECO:0007669"/>
    <property type="project" value="UniProtKB-KW"/>
</dbReference>
<dbReference type="Proteomes" id="UP000501240">
    <property type="component" value="Chromosome"/>
</dbReference>
<dbReference type="InterPro" id="IPR036188">
    <property type="entry name" value="FAD/NAD-bd_sf"/>
</dbReference>
<gene>
    <name evidence="3" type="ORF">ACTIVE_8871</name>
</gene>
<feature type="region of interest" description="Disordered" evidence="1">
    <location>
        <begin position="90"/>
        <end position="111"/>
    </location>
</feature>
<keyword evidence="3" id="KW-0503">Monooxygenase</keyword>
<evidence type="ECO:0000256" key="2">
    <source>
        <dbReference type="SAM" id="SignalP"/>
    </source>
</evidence>
<dbReference type="RefSeq" id="WP_173100535.1">
    <property type="nucleotide sequence ID" value="NZ_CP053892.1"/>
</dbReference>
<dbReference type="AlphaFoldDB" id="A0A7D3W200"/>
<protein>
    <submittedName>
        <fullName evidence="3">FAD-binding monooxygenase, PheA/TfdB family</fullName>
    </submittedName>
</protein>
<dbReference type="Pfam" id="PF13450">
    <property type="entry name" value="NAD_binding_8"/>
    <property type="match status" value="1"/>
</dbReference>
<feature type="signal peptide" evidence="2">
    <location>
        <begin position="1"/>
        <end position="21"/>
    </location>
</feature>
<accession>A0A7D3W200</accession>
<organism evidence="3 4">
    <name type="scientific">Actinomadura verrucosospora</name>
    <dbReference type="NCBI Taxonomy" id="46165"/>
    <lineage>
        <taxon>Bacteria</taxon>
        <taxon>Bacillati</taxon>
        <taxon>Actinomycetota</taxon>
        <taxon>Actinomycetes</taxon>
        <taxon>Streptosporangiales</taxon>
        <taxon>Thermomonosporaceae</taxon>
        <taxon>Actinomadura</taxon>
    </lineage>
</organism>
<keyword evidence="2" id="KW-0732">Signal</keyword>
<reference evidence="3 4" key="1">
    <citation type="submission" date="2020-05" db="EMBL/GenBank/DDBJ databases">
        <title>Actinomadura verrucosospora NRRL-B18236 (PFL_A860) Genome sequencing and assembly.</title>
        <authorList>
            <person name="Samborskyy M."/>
        </authorList>
    </citation>
    <scope>NUCLEOTIDE SEQUENCE [LARGE SCALE GENOMIC DNA]</scope>
    <source>
        <strain evidence="3 4">NRRL:B18236</strain>
    </source>
</reference>
<feature type="chain" id="PRO_5039029286" evidence="2">
    <location>
        <begin position="22"/>
        <end position="111"/>
    </location>
</feature>
<evidence type="ECO:0000313" key="4">
    <source>
        <dbReference type="Proteomes" id="UP000501240"/>
    </source>
</evidence>
<name>A0A7D3W200_ACTVE</name>
<proteinExistence type="predicted"/>
<keyword evidence="4" id="KW-1185">Reference proteome</keyword>
<sequence length="111" mass="11273">MPGNRVTVLLAGAGATGLTCAAFLADQKVTCLLVERHPDQLTGRAGTAWTQAAQTLDVTTHHLGIESLAAHGIGADGGLLVRPDGVVARRSTGKAPADLSKQAPDPARSLA</sequence>
<keyword evidence="3" id="KW-0560">Oxidoreductase</keyword>
<evidence type="ECO:0000256" key="1">
    <source>
        <dbReference type="SAM" id="MobiDB-lite"/>
    </source>
</evidence>